<evidence type="ECO:0000259" key="1">
    <source>
        <dbReference type="Pfam" id="PF18551"/>
    </source>
</evidence>
<keyword evidence="2" id="KW-0614">Plasmid</keyword>
<geneLocation type="plasmid" evidence="2 3">
    <name>unnamed2</name>
</geneLocation>
<protein>
    <recommendedName>
        <fullName evidence="1">Thaumarchaeal output domain-containing protein</fullName>
    </recommendedName>
</protein>
<dbReference type="Proteomes" id="UP001623232">
    <property type="component" value="Plasmid unnamed2"/>
</dbReference>
<name>A0ABZ2XZQ9_9RHOB</name>
<evidence type="ECO:0000313" key="2">
    <source>
        <dbReference type="EMBL" id="WZK91398.1"/>
    </source>
</evidence>
<evidence type="ECO:0000313" key="3">
    <source>
        <dbReference type="Proteomes" id="UP001623232"/>
    </source>
</evidence>
<feature type="domain" description="Thaumarchaeal output" evidence="1">
    <location>
        <begin position="84"/>
        <end position="264"/>
    </location>
</feature>
<gene>
    <name evidence="2" type="ORF">QEZ52_21910</name>
</gene>
<proteinExistence type="predicted"/>
<dbReference type="InterPro" id="IPR040572">
    <property type="entry name" value="TackOD1"/>
</dbReference>
<dbReference type="EMBL" id="CP123586">
    <property type="protein sequence ID" value="WZK91398.1"/>
    <property type="molecule type" value="Genomic_DNA"/>
</dbReference>
<sequence>MTTLDACDLNDPVSRQAFDAIVVDDPRVTDLALLRSAPDDQTTPIFLNSQDTKDHPLADGGLPDDLATVLTKARARQDKNALLQDQSSEAVVLSWLWHLDTRMIAPVIDLSRPEIYRYPVLDMLGGEAANTWLVRACQRELTIPISVIDRTRNCATCASAHLNYVDRCPYCDALDIKREQAIHCFTCGFVGEQGVFRRAERLICPKCDTALKHIGTDYDRPIERMRCCGCGERFNDPRIKATCLECGTINAQADLQTHTFRSYGLGPAGEALLKGGAAPKIKYAPLAKPSDQSNSCGHSVG</sequence>
<reference evidence="2 3" key="1">
    <citation type="submission" date="2023-04" db="EMBL/GenBank/DDBJ databases">
        <title>Complete genome sequence of Alisedimentitalea scapharcae.</title>
        <authorList>
            <person name="Rong J.-C."/>
            <person name="Yi M.-L."/>
            <person name="Zhao Q."/>
        </authorList>
    </citation>
    <scope>NUCLEOTIDE SEQUENCE [LARGE SCALE GENOMIC DNA]</scope>
    <source>
        <strain evidence="2 3">KCTC 42119</strain>
        <plasmid evidence="2 3">unnamed2</plasmid>
    </source>
</reference>
<keyword evidence="3" id="KW-1185">Reference proteome</keyword>
<dbReference type="Pfam" id="PF18551">
    <property type="entry name" value="TackOD1"/>
    <property type="match status" value="1"/>
</dbReference>
<accession>A0ABZ2XZQ9</accession>
<dbReference type="RefSeq" id="WP_406651362.1">
    <property type="nucleotide sequence ID" value="NZ_CP123586.1"/>
</dbReference>
<organism evidence="2 3">
    <name type="scientific">Aliisedimentitalea scapharcae</name>
    <dbReference type="NCBI Taxonomy" id="1524259"/>
    <lineage>
        <taxon>Bacteria</taxon>
        <taxon>Pseudomonadati</taxon>
        <taxon>Pseudomonadota</taxon>
        <taxon>Alphaproteobacteria</taxon>
        <taxon>Rhodobacterales</taxon>
        <taxon>Roseobacteraceae</taxon>
        <taxon>Aliisedimentitalea</taxon>
    </lineage>
</organism>